<feature type="signal peptide" evidence="1">
    <location>
        <begin position="1"/>
        <end position="24"/>
    </location>
</feature>
<sequence length="157" mass="16893">MPHPSRRALGSVAALVLLAAPLTACGSDALKRCVPVAAESATPGELIGRYEGAHEADGVRLTLSPGGAMTAEKWPTGDYHRAKLGDTFDGSGTWEIEPATGSRNRALLRLHFTKPALFLQGDTLDKLTIGTDATRTDLYEDTDPDICPDFRLRRHKP</sequence>
<keyword evidence="1" id="KW-0732">Signal</keyword>
<proteinExistence type="predicted"/>
<dbReference type="Proteomes" id="UP001589887">
    <property type="component" value="Unassembled WGS sequence"/>
</dbReference>
<protein>
    <recommendedName>
        <fullName evidence="4">Lipoprotein</fullName>
    </recommendedName>
</protein>
<feature type="chain" id="PRO_5047499270" description="Lipoprotein" evidence="1">
    <location>
        <begin position="25"/>
        <end position="157"/>
    </location>
</feature>
<organism evidence="2 3">
    <name type="scientific">Streptomyces noboritoensis</name>
    <dbReference type="NCBI Taxonomy" id="67337"/>
    <lineage>
        <taxon>Bacteria</taxon>
        <taxon>Bacillati</taxon>
        <taxon>Actinomycetota</taxon>
        <taxon>Actinomycetes</taxon>
        <taxon>Kitasatosporales</taxon>
        <taxon>Streptomycetaceae</taxon>
        <taxon>Streptomyces</taxon>
    </lineage>
</organism>
<dbReference type="EMBL" id="JBHMQV010000009">
    <property type="protein sequence ID" value="MFC0847840.1"/>
    <property type="molecule type" value="Genomic_DNA"/>
</dbReference>
<name>A0ABV6TPW8_9ACTN</name>
<evidence type="ECO:0000313" key="3">
    <source>
        <dbReference type="Proteomes" id="UP001589887"/>
    </source>
</evidence>
<evidence type="ECO:0000313" key="2">
    <source>
        <dbReference type="EMBL" id="MFC0847840.1"/>
    </source>
</evidence>
<dbReference type="RefSeq" id="WP_394322577.1">
    <property type="nucleotide sequence ID" value="NZ_JBHMQV010000009.1"/>
</dbReference>
<comment type="caution">
    <text evidence="2">The sequence shown here is derived from an EMBL/GenBank/DDBJ whole genome shotgun (WGS) entry which is preliminary data.</text>
</comment>
<evidence type="ECO:0008006" key="4">
    <source>
        <dbReference type="Google" id="ProtNLM"/>
    </source>
</evidence>
<keyword evidence="3" id="KW-1185">Reference proteome</keyword>
<reference evidence="2 3" key="1">
    <citation type="submission" date="2024-09" db="EMBL/GenBank/DDBJ databases">
        <authorList>
            <person name="Sun Q."/>
            <person name="Mori K."/>
        </authorList>
    </citation>
    <scope>NUCLEOTIDE SEQUENCE [LARGE SCALE GENOMIC DNA]</scope>
    <source>
        <strain evidence="2 3">JCM 4557</strain>
    </source>
</reference>
<evidence type="ECO:0000256" key="1">
    <source>
        <dbReference type="SAM" id="SignalP"/>
    </source>
</evidence>
<accession>A0ABV6TPW8</accession>
<gene>
    <name evidence="2" type="ORF">ACFH04_29625</name>
</gene>